<keyword evidence="3 9" id="KW-0963">Cytoplasm</keyword>
<dbReference type="SUPFAM" id="SSF52540">
    <property type="entry name" value="P-loop containing nucleoside triphosphate hydrolases"/>
    <property type="match status" value="1"/>
</dbReference>
<dbReference type="InterPro" id="IPR038467">
    <property type="entry name" value="RF3_dom_3_sf"/>
</dbReference>
<feature type="binding site" evidence="9">
    <location>
        <begin position="85"/>
        <end position="89"/>
    </location>
    <ligand>
        <name>GTP</name>
        <dbReference type="ChEBI" id="CHEBI:37565"/>
    </ligand>
</feature>
<dbReference type="InterPro" id="IPR053905">
    <property type="entry name" value="EF-G-like_DII"/>
</dbReference>
<evidence type="ECO:0000256" key="5">
    <source>
        <dbReference type="ARBA" id="ARBA00022917"/>
    </source>
</evidence>
<dbReference type="FunFam" id="3.40.50.300:FF:000542">
    <property type="entry name" value="Peptide chain release factor 3"/>
    <property type="match status" value="1"/>
</dbReference>
<keyword evidence="6 9" id="KW-0342">GTP-binding</keyword>
<keyword evidence="5 9" id="KW-0648">Protein biosynthesis</keyword>
<gene>
    <name evidence="9" type="primary">prfC</name>
    <name evidence="11" type="ORF">HZF24_05360</name>
</gene>
<evidence type="ECO:0000256" key="4">
    <source>
        <dbReference type="ARBA" id="ARBA00022741"/>
    </source>
</evidence>
<sequence>MNNIDLINKRRIFGIISHPDAGKTTLTEKLLLHGGAIREAGTVRARKNSKFAKSDWMEIEKQRGISVTSSVMQFEYNDKVISIMDTPGHNDFGEDTYRILTSVDSAVMVIDAAKGIEAQTKKLFQVCSMRGIPIFTFINKLDREAKDPLESMQELEDVLGLPSVAVTWPIGCGKEFEGIYDRLKNTVYLFKKKEQIYLGEEKVQSSKLDGVLSQSNLENLRYAMELLDGAGNEFDLELIKQGKLSPVFFGSALADFGVTEFLEHFLQISPPPSKRKTTTGYVEPTDEEFTGFIFKIQANMDPNHRDRLAFLRICSGTFVRGMNVTLSRTGKQMKLSQSTHLMANERETVDTAYAGDVIGIYDSGNFQIGDTLTNSKEKVFFEPLPTFPPELFCRVSAKNSLKGKNFQKGVEQLAQEGAIQVYKNEYNEVVLGAVGVLQFEVFEYRLVNEYNTDIRMESIDFSVARWVKTDDPESLKKYQNSRCMLVYDHYERPVLLFTNAYALKSFQERNEDIILVEALDVIDEIGN</sequence>
<dbReference type="Proteomes" id="UP000611629">
    <property type="component" value="Unassembled WGS sequence"/>
</dbReference>
<evidence type="ECO:0000313" key="11">
    <source>
        <dbReference type="EMBL" id="NYB73564.1"/>
    </source>
</evidence>
<protein>
    <recommendedName>
        <fullName evidence="8 9">Peptide chain release factor 3</fullName>
        <shortName evidence="9">RF-3</shortName>
    </recommendedName>
</protein>
<evidence type="ECO:0000256" key="7">
    <source>
        <dbReference type="ARBA" id="ARBA00025017"/>
    </source>
</evidence>
<accession>A0A974BI18</accession>
<dbReference type="Pfam" id="PF00009">
    <property type="entry name" value="GTP_EFTU"/>
    <property type="match status" value="1"/>
</dbReference>
<dbReference type="GO" id="GO:0006449">
    <property type="term" value="P:regulation of translational termination"/>
    <property type="evidence" value="ECO:0007669"/>
    <property type="project" value="UniProtKB-UniRule"/>
</dbReference>
<dbReference type="PROSITE" id="PS51722">
    <property type="entry name" value="G_TR_2"/>
    <property type="match status" value="1"/>
</dbReference>
<keyword evidence="12" id="KW-1185">Reference proteome</keyword>
<dbReference type="Pfam" id="PF16658">
    <property type="entry name" value="RF3_C"/>
    <property type="match status" value="1"/>
</dbReference>
<dbReference type="Gene3D" id="3.40.50.300">
    <property type="entry name" value="P-loop containing nucleotide triphosphate hydrolases"/>
    <property type="match status" value="1"/>
</dbReference>
<dbReference type="Gene3D" id="3.30.70.3280">
    <property type="entry name" value="Peptide chain release factor 3, domain III"/>
    <property type="match status" value="1"/>
</dbReference>
<dbReference type="NCBIfam" id="NF001964">
    <property type="entry name" value="PRK00741.1"/>
    <property type="match status" value="1"/>
</dbReference>
<dbReference type="InterPro" id="IPR031157">
    <property type="entry name" value="G_TR_CS"/>
</dbReference>
<dbReference type="HAMAP" id="MF_00072">
    <property type="entry name" value="Rel_fac_3"/>
    <property type="match status" value="1"/>
</dbReference>
<reference evidence="11" key="1">
    <citation type="submission" date="2020-07" db="EMBL/GenBank/DDBJ databases">
        <title>Genomic analysis of a strain of Sedimentibacter Hydroxybenzoicus DSM7310.</title>
        <authorList>
            <person name="Ma S."/>
        </authorList>
    </citation>
    <scope>NUCLEOTIDE SEQUENCE</scope>
    <source>
        <strain evidence="11">DSM 7310</strain>
    </source>
</reference>
<dbReference type="InterPro" id="IPR009000">
    <property type="entry name" value="Transl_B-barrel_sf"/>
</dbReference>
<dbReference type="NCBIfam" id="TIGR00231">
    <property type="entry name" value="small_GTP"/>
    <property type="match status" value="1"/>
</dbReference>
<dbReference type="AlphaFoldDB" id="A0A974BI18"/>
<dbReference type="InterPro" id="IPR005225">
    <property type="entry name" value="Small_GTP-bd"/>
</dbReference>
<dbReference type="CDD" id="cd04169">
    <property type="entry name" value="RF3"/>
    <property type="match status" value="1"/>
</dbReference>
<dbReference type="GO" id="GO:0005525">
    <property type="term" value="F:GTP binding"/>
    <property type="evidence" value="ECO:0007669"/>
    <property type="project" value="UniProtKB-UniRule"/>
</dbReference>
<dbReference type="GO" id="GO:0016150">
    <property type="term" value="F:translation release factor activity, codon nonspecific"/>
    <property type="evidence" value="ECO:0007669"/>
    <property type="project" value="TreeGrafter"/>
</dbReference>
<evidence type="ECO:0000256" key="8">
    <source>
        <dbReference type="ARBA" id="ARBA00073639"/>
    </source>
</evidence>
<dbReference type="RefSeq" id="WP_179237252.1">
    <property type="nucleotide sequence ID" value="NZ_JACBNQ010000003.1"/>
</dbReference>
<feature type="binding site" evidence="9">
    <location>
        <begin position="17"/>
        <end position="24"/>
    </location>
    <ligand>
        <name>GTP</name>
        <dbReference type="ChEBI" id="CHEBI:37565"/>
    </ligand>
</feature>
<dbReference type="NCBIfam" id="TIGR00503">
    <property type="entry name" value="prfC"/>
    <property type="match status" value="1"/>
</dbReference>
<feature type="domain" description="Tr-type G" evidence="10">
    <location>
        <begin position="8"/>
        <end position="273"/>
    </location>
</feature>
<dbReference type="FunFam" id="3.30.70.3280:FF:000001">
    <property type="entry name" value="Peptide chain release factor 3"/>
    <property type="match status" value="1"/>
</dbReference>
<dbReference type="SUPFAM" id="SSF54980">
    <property type="entry name" value="EF-G C-terminal domain-like"/>
    <property type="match status" value="1"/>
</dbReference>
<dbReference type="SUPFAM" id="SSF50447">
    <property type="entry name" value="Translation proteins"/>
    <property type="match status" value="1"/>
</dbReference>
<comment type="function">
    <text evidence="7 9">Increases the formation of ribosomal termination complexes and stimulates activities of RF-1 and RF-2. It binds guanine nucleotides and has strong preference for UGA stop codons. It may interact directly with the ribosome. The stimulation of RF-1 and RF-2 is significantly reduced by GTP and GDP, but not by GMP.</text>
</comment>
<dbReference type="InterPro" id="IPR000795">
    <property type="entry name" value="T_Tr_GTP-bd_dom"/>
</dbReference>
<dbReference type="Gene3D" id="2.40.30.10">
    <property type="entry name" value="Translation factors"/>
    <property type="match status" value="1"/>
</dbReference>
<evidence type="ECO:0000256" key="3">
    <source>
        <dbReference type="ARBA" id="ARBA00022490"/>
    </source>
</evidence>
<dbReference type="InterPro" id="IPR032090">
    <property type="entry name" value="RF3_C"/>
</dbReference>
<dbReference type="GO" id="GO:0016149">
    <property type="term" value="F:translation release factor activity, codon specific"/>
    <property type="evidence" value="ECO:0007669"/>
    <property type="project" value="UniProtKB-UniRule"/>
</dbReference>
<evidence type="ECO:0000259" key="10">
    <source>
        <dbReference type="PROSITE" id="PS51722"/>
    </source>
</evidence>
<evidence type="ECO:0000256" key="6">
    <source>
        <dbReference type="ARBA" id="ARBA00023134"/>
    </source>
</evidence>
<dbReference type="PRINTS" id="PR00315">
    <property type="entry name" value="ELONGATNFCT"/>
</dbReference>
<dbReference type="FunFam" id="2.40.30.10:FF:000040">
    <property type="entry name" value="Peptide chain release factor 3"/>
    <property type="match status" value="1"/>
</dbReference>
<comment type="similarity">
    <text evidence="2 9">Belongs to the TRAFAC class translation factor GTPase superfamily. Classic translation factor GTPase family. PrfC subfamily.</text>
</comment>
<proteinExistence type="inferred from homology"/>
<dbReference type="GO" id="GO:0003924">
    <property type="term" value="F:GTPase activity"/>
    <property type="evidence" value="ECO:0007669"/>
    <property type="project" value="InterPro"/>
</dbReference>
<dbReference type="InterPro" id="IPR035647">
    <property type="entry name" value="EFG_III/V"/>
</dbReference>
<evidence type="ECO:0000256" key="9">
    <source>
        <dbReference type="HAMAP-Rule" id="MF_00072"/>
    </source>
</evidence>
<name>A0A974BI18_SEDHY</name>
<organism evidence="11 12">
    <name type="scientific">Sedimentibacter hydroxybenzoicus DSM 7310</name>
    <dbReference type="NCBI Taxonomy" id="1123245"/>
    <lineage>
        <taxon>Bacteria</taxon>
        <taxon>Bacillati</taxon>
        <taxon>Bacillota</taxon>
        <taxon>Tissierellia</taxon>
        <taxon>Sedimentibacter</taxon>
    </lineage>
</organism>
<dbReference type="EMBL" id="JACBNQ010000003">
    <property type="protein sequence ID" value="NYB73564.1"/>
    <property type="molecule type" value="Genomic_DNA"/>
</dbReference>
<dbReference type="PANTHER" id="PTHR43556">
    <property type="entry name" value="PEPTIDE CHAIN RELEASE FACTOR RF3"/>
    <property type="match status" value="1"/>
</dbReference>
<dbReference type="InterPro" id="IPR004548">
    <property type="entry name" value="PrfC"/>
</dbReference>
<keyword evidence="4 9" id="KW-0547">Nucleotide-binding</keyword>
<dbReference type="PANTHER" id="PTHR43556:SF2">
    <property type="entry name" value="PEPTIDE CHAIN RELEASE FACTOR RF3"/>
    <property type="match status" value="1"/>
</dbReference>
<dbReference type="Pfam" id="PF22042">
    <property type="entry name" value="EF-G_D2"/>
    <property type="match status" value="1"/>
</dbReference>
<evidence type="ECO:0000256" key="2">
    <source>
        <dbReference type="ARBA" id="ARBA00009978"/>
    </source>
</evidence>
<feature type="binding site" evidence="9">
    <location>
        <begin position="139"/>
        <end position="142"/>
    </location>
    <ligand>
        <name>GTP</name>
        <dbReference type="ChEBI" id="CHEBI:37565"/>
    </ligand>
</feature>
<comment type="subcellular location">
    <subcellularLocation>
        <location evidence="1 9">Cytoplasm</location>
    </subcellularLocation>
</comment>
<dbReference type="PROSITE" id="PS00301">
    <property type="entry name" value="G_TR_1"/>
    <property type="match status" value="1"/>
</dbReference>
<dbReference type="InterPro" id="IPR027417">
    <property type="entry name" value="P-loop_NTPase"/>
</dbReference>
<comment type="caution">
    <text evidence="11">The sequence shown here is derived from an EMBL/GenBank/DDBJ whole genome shotgun (WGS) entry which is preliminary data.</text>
</comment>
<evidence type="ECO:0000313" key="12">
    <source>
        <dbReference type="Proteomes" id="UP000611629"/>
    </source>
</evidence>
<dbReference type="InterPro" id="IPR041732">
    <property type="entry name" value="RF3_GTP-bd"/>
</dbReference>
<evidence type="ECO:0000256" key="1">
    <source>
        <dbReference type="ARBA" id="ARBA00004496"/>
    </source>
</evidence>
<dbReference type="GO" id="GO:0005829">
    <property type="term" value="C:cytosol"/>
    <property type="evidence" value="ECO:0007669"/>
    <property type="project" value="TreeGrafter"/>
</dbReference>